<sequence length="130" mass="14564">MGIYRLPVSVKGVLLDAADRVCLLKNDRNEWELPGGRLEPRESPEQTLVREAGEELGIQVLVGSLLDAQVAEVIPGREVFLVTYRCFWDGEGQIRKSSEHEDVGWFSAEVLCSLKISACYTRAIKRSLDD</sequence>
<evidence type="ECO:0000256" key="1">
    <source>
        <dbReference type="ARBA" id="ARBA00005582"/>
    </source>
</evidence>
<comment type="similarity">
    <text evidence="1 3">Belongs to the Nudix hydrolase family.</text>
</comment>
<evidence type="ECO:0000313" key="6">
    <source>
        <dbReference type="Proteomes" id="UP000199387"/>
    </source>
</evidence>
<gene>
    <name evidence="5" type="ORF">SAMN04488112_1226</name>
</gene>
<dbReference type="InterPro" id="IPR015797">
    <property type="entry name" value="NUDIX_hydrolase-like_dom_sf"/>
</dbReference>
<dbReference type="GO" id="GO:0016787">
    <property type="term" value="F:hydrolase activity"/>
    <property type="evidence" value="ECO:0007669"/>
    <property type="project" value="UniProtKB-KW"/>
</dbReference>
<keyword evidence="2 3" id="KW-0378">Hydrolase</keyword>
<dbReference type="PANTHER" id="PTHR43736">
    <property type="entry name" value="ADP-RIBOSE PYROPHOSPHATASE"/>
    <property type="match status" value="1"/>
</dbReference>
<feature type="domain" description="Nudix hydrolase" evidence="4">
    <location>
        <begin position="3"/>
        <end position="130"/>
    </location>
</feature>
<name>A0A1G6QJZ3_9BACL</name>
<dbReference type="PRINTS" id="PR00502">
    <property type="entry name" value="NUDIXFAMILY"/>
</dbReference>
<dbReference type="InterPro" id="IPR000086">
    <property type="entry name" value="NUDIX_hydrolase_dom"/>
</dbReference>
<dbReference type="SUPFAM" id="SSF55811">
    <property type="entry name" value="Nudix"/>
    <property type="match status" value="1"/>
</dbReference>
<dbReference type="RefSeq" id="WP_176758002.1">
    <property type="nucleotide sequence ID" value="NZ_FMZA01000022.1"/>
</dbReference>
<dbReference type="PROSITE" id="PS00893">
    <property type="entry name" value="NUDIX_BOX"/>
    <property type="match status" value="1"/>
</dbReference>
<keyword evidence="6" id="KW-1185">Reference proteome</keyword>
<dbReference type="PANTHER" id="PTHR43736:SF1">
    <property type="entry name" value="DIHYDRONEOPTERIN TRIPHOSPHATE DIPHOSPHATASE"/>
    <property type="match status" value="1"/>
</dbReference>
<dbReference type="STRING" id="1236220.SAMN04488112_1226"/>
<evidence type="ECO:0000256" key="2">
    <source>
        <dbReference type="ARBA" id="ARBA00022801"/>
    </source>
</evidence>
<dbReference type="PROSITE" id="PS51462">
    <property type="entry name" value="NUDIX"/>
    <property type="match status" value="1"/>
</dbReference>
<dbReference type="EMBL" id="FMZA01000022">
    <property type="protein sequence ID" value="SDC92264.1"/>
    <property type="molecule type" value="Genomic_DNA"/>
</dbReference>
<evidence type="ECO:0000256" key="3">
    <source>
        <dbReference type="RuleBase" id="RU003476"/>
    </source>
</evidence>
<dbReference type="InterPro" id="IPR020476">
    <property type="entry name" value="Nudix_hydrolase"/>
</dbReference>
<dbReference type="Proteomes" id="UP000199387">
    <property type="component" value="Unassembled WGS sequence"/>
</dbReference>
<dbReference type="Pfam" id="PF00293">
    <property type="entry name" value="NUDIX"/>
    <property type="match status" value="1"/>
</dbReference>
<accession>A0A1G6QJZ3</accession>
<organism evidence="5 6">
    <name type="scientific">Melghirimyces thermohalophilus</name>
    <dbReference type="NCBI Taxonomy" id="1236220"/>
    <lineage>
        <taxon>Bacteria</taxon>
        <taxon>Bacillati</taxon>
        <taxon>Bacillota</taxon>
        <taxon>Bacilli</taxon>
        <taxon>Bacillales</taxon>
        <taxon>Thermoactinomycetaceae</taxon>
        <taxon>Melghirimyces</taxon>
    </lineage>
</organism>
<dbReference type="InterPro" id="IPR020084">
    <property type="entry name" value="NUDIX_hydrolase_CS"/>
</dbReference>
<evidence type="ECO:0000259" key="4">
    <source>
        <dbReference type="PROSITE" id="PS51462"/>
    </source>
</evidence>
<reference evidence="5 6" key="1">
    <citation type="submission" date="2016-10" db="EMBL/GenBank/DDBJ databases">
        <authorList>
            <person name="de Groot N.N."/>
        </authorList>
    </citation>
    <scope>NUCLEOTIDE SEQUENCE [LARGE SCALE GENOMIC DNA]</scope>
    <source>
        <strain evidence="5 6">DSM 45514</strain>
    </source>
</reference>
<dbReference type="Gene3D" id="3.90.79.10">
    <property type="entry name" value="Nucleoside Triphosphate Pyrophosphohydrolase"/>
    <property type="match status" value="1"/>
</dbReference>
<protein>
    <submittedName>
        <fullName evidence="5">ADP-ribose pyrophosphatase YjhB, NUDIX family</fullName>
    </submittedName>
</protein>
<dbReference type="AlphaFoldDB" id="A0A1G6QJZ3"/>
<evidence type="ECO:0000313" key="5">
    <source>
        <dbReference type="EMBL" id="SDC92264.1"/>
    </source>
</evidence>
<proteinExistence type="inferred from homology"/>